<dbReference type="EMBL" id="BNJJ01000036">
    <property type="protein sequence ID" value="GHO89406.1"/>
    <property type="molecule type" value="Genomic_DNA"/>
</dbReference>
<gene>
    <name evidence="2" type="ORF">KSZ_74120</name>
</gene>
<evidence type="ECO:0000259" key="1">
    <source>
        <dbReference type="SMART" id="SM00860"/>
    </source>
</evidence>
<organism evidence="2 3">
    <name type="scientific">Dictyobacter formicarum</name>
    <dbReference type="NCBI Taxonomy" id="2778368"/>
    <lineage>
        <taxon>Bacteria</taxon>
        <taxon>Bacillati</taxon>
        <taxon>Chloroflexota</taxon>
        <taxon>Ktedonobacteria</taxon>
        <taxon>Ktedonobacterales</taxon>
        <taxon>Dictyobacteraceae</taxon>
        <taxon>Dictyobacter</taxon>
    </lineage>
</organism>
<dbReference type="Proteomes" id="UP000635565">
    <property type="component" value="Unassembled WGS sequence"/>
</dbReference>
<dbReference type="Pfam" id="PF09346">
    <property type="entry name" value="SMI1_KNR4"/>
    <property type="match status" value="1"/>
</dbReference>
<protein>
    <recommendedName>
        <fullName evidence="1">Knr4/Smi1-like domain-containing protein</fullName>
    </recommendedName>
</protein>
<dbReference type="InterPro" id="IPR037883">
    <property type="entry name" value="Knr4/Smi1-like_sf"/>
</dbReference>
<dbReference type="Gene3D" id="3.40.1580.10">
    <property type="entry name" value="SMI1/KNR4-like"/>
    <property type="match status" value="1"/>
</dbReference>
<dbReference type="RefSeq" id="WP_201366929.1">
    <property type="nucleotide sequence ID" value="NZ_BNJJ01000036.1"/>
</dbReference>
<evidence type="ECO:0000313" key="3">
    <source>
        <dbReference type="Proteomes" id="UP000635565"/>
    </source>
</evidence>
<evidence type="ECO:0000313" key="2">
    <source>
        <dbReference type="EMBL" id="GHO89406.1"/>
    </source>
</evidence>
<reference evidence="2 3" key="1">
    <citation type="journal article" date="2021" name="Int. J. Syst. Evol. Microbiol.">
        <title>Reticulibacter mediterranei gen. nov., sp. nov., within the new family Reticulibacteraceae fam. nov., and Ktedonospora formicarum gen. nov., sp. nov., Ktedonobacter robiniae sp. nov., Dictyobacter formicarum sp. nov. and Dictyobacter arantiisoli sp. nov., belonging to the class Ktedonobacteria.</title>
        <authorList>
            <person name="Yabe S."/>
            <person name="Zheng Y."/>
            <person name="Wang C.M."/>
            <person name="Sakai Y."/>
            <person name="Abe K."/>
            <person name="Yokota A."/>
            <person name="Donadio S."/>
            <person name="Cavaletti L."/>
            <person name="Monciardini P."/>
        </authorList>
    </citation>
    <scope>NUCLEOTIDE SEQUENCE [LARGE SCALE GENOMIC DNA]</scope>
    <source>
        <strain evidence="2 3">SOSP1-9</strain>
    </source>
</reference>
<feature type="domain" description="Knr4/Smi1-like" evidence="1">
    <location>
        <begin position="40"/>
        <end position="186"/>
    </location>
</feature>
<sequence>MAPSLDRLNLIKEKLKSLKRQDTQFQTFGASEHTYELHPPLTPDEVSAFEQQHAIILPEDYRNFLLSIGNGGAGPYYGLFPIHMYNWELENVQDNFLALPFPHQKAWQPDSDVIDTEAVDENHTYFGNYWIQGAMRICHFGCGVYLLLVVTGPERGNIWFDDRASDNGIYPAESNFLTWYETWLEDSLQNVKPKKETRPKKRSILLRLLSSSLFQLGRR</sequence>
<accession>A0ABQ3VUI5</accession>
<proteinExistence type="predicted"/>
<name>A0ABQ3VUI5_9CHLR</name>
<keyword evidence="3" id="KW-1185">Reference proteome</keyword>
<dbReference type="SMART" id="SM00860">
    <property type="entry name" value="SMI1_KNR4"/>
    <property type="match status" value="1"/>
</dbReference>
<comment type="caution">
    <text evidence="2">The sequence shown here is derived from an EMBL/GenBank/DDBJ whole genome shotgun (WGS) entry which is preliminary data.</text>
</comment>
<dbReference type="SUPFAM" id="SSF160631">
    <property type="entry name" value="SMI1/KNR4-like"/>
    <property type="match status" value="1"/>
</dbReference>
<dbReference type="InterPro" id="IPR018958">
    <property type="entry name" value="Knr4/Smi1-like_dom"/>
</dbReference>